<dbReference type="Pfam" id="PF19051">
    <property type="entry name" value="GFO_IDH_MocA_C2"/>
    <property type="match status" value="1"/>
</dbReference>
<dbReference type="EMBL" id="DRGL01000041">
    <property type="protein sequence ID" value="HEA21604.1"/>
    <property type="molecule type" value="Genomic_DNA"/>
</dbReference>
<keyword evidence="1" id="KW-0732">Signal</keyword>
<accession>A0A831VVP2</accession>
<sequence length="495" mass="55382">MTDNSRRKFIKKSMVASAGITIVPSFAVSGLGHMAPSDKLNIVGVGVGGKGLQNLTAMNTENIIGLCDIDWKYSQRCFDTFPKAKKHYDWRKMFDELGDSMDAVMIATADHTHAAITATAMTMNKHVFCQKPLTHSVYESRLLTKLAEKYPVATQMGNQGNSGDGVRDLCEWIWNGEIGEVVEAHTWTDRPIWPQGLERPKEKMDVPENFDWDLFIGPAAMRPYHEIYTPWNWRGFWDFGTGAFGDMACHIMDPVYRALKLKYPEAISGSSTTANTESAPQAEKVRFDFGARKNMEKLNMPAVKVHWYDGGFLPDRPELLEDGEPLINDGLGGCLFIGTKDTLICGGGGFNPRLLSGRVPKVTPYLRRVPNSVDYSDGPHEQDWIRACKESPETRTKSSASFDYAGPFNEMVLLGVLAIRLKGLDKVLKWDGENMKFINIGANETMKVVETNGFEMVNGIPTWNTKNVELNALESASEYIEHTYRNGWSLPEMPV</sequence>
<protein>
    <submittedName>
        <fullName evidence="4">Gfo/Idh/MocA family oxidoreductase</fullName>
    </submittedName>
</protein>
<dbReference type="GO" id="GO:0000166">
    <property type="term" value="F:nucleotide binding"/>
    <property type="evidence" value="ECO:0007669"/>
    <property type="project" value="InterPro"/>
</dbReference>
<dbReference type="PANTHER" id="PTHR43818:SF10">
    <property type="entry name" value="NADH-DEPENDENT DEHYDROGENASE-RELATED"/>
    <property type="match status" value="1"/>
</dbReference>
<gene>
    <name evidence="4" type="ORF">ENH87_11865</name>
</gene>
<dbReference type="Proteomes" id="UP000886191">
    <property type="component" value="Unassembled WGS sequence"/>
</dbReference>
<evidence type="ECO:0000259" key="2">
    <source>
        <dbReference type="Pfam" id="PF01408"/>
    </source>
</evidence>
<comment type="caution">
    <text evidence="4">The sequence shown here is derived from an EMBL/GenBank/DDBJ whole genome shotgun (WGS) entry which is preliminary data.</text>
</comment>
<dbReference type="Gene3D" id="3.40.50.720">
    <property type="entry name" value="NAD(P)-binding Rossmann-like Domain"/>
    <property type="match status" value="1"/>
</dbReference>
<dbReference type="InterPro" id="IPR036291">
    <property type="entry name" value="NAD(P)-bd_dom_sf"/>
</dbReference>
<feature type="domain" description="Gfo/Idh/MocA-like oxidoreductase bacterial type C-terminal" evidence="3">
    <location>
        <begin position="201"/>
        <end position="259"/>
    </location>
</feature>
<organism evidence="4">
    <name type="scientific">Pricia antarctica</name>
    <dbReference type="NCBI Taxonomy" id="641691"/>
    <lineage>
        <taxon>Bacteria</taxon>
        <taxon>Pseudomonadati</taxon>
        <taxon>Bacteroidota</taxon>
        <taxon>Flavobacteriia</taxon>
        <taxon>Flavobacteriales</taxon>
        <taxon>Flavobacteriaceae</taxon>
        <taxon>Pricia</taxon>
    </lineage>
</organism>
<feature type="domain" description="Gfo/Idh/MocA-like oxidoreductase N-terminal" evidence="2">
    <location>
        <begin position="42"/>
        <end position="156"/>
    </location>
</feature>
<dbReference type="InterPro" id="IPR043906">
    <property type="entry name" value="Gfo/Idh/MocA_OxRdtase_bact_C"/>
</dbReference>
<dbReference type="Pfam" id="PF01408">
    <property type="entry name" value="GFO_IDH_MocA"/>
    <property type="match status" value="1"/>
</dbReference>
<feature type="signal peptide" evidence="1">
    <location>
        <begin position="1"/>
        <end position="27"/>
    </location>
</feature>
<feature type="chain" id="PRO_5032294566" evidence="1">
    <location>
        <begin position="28"/>
        <end position="495"/>
    </location>
</feature>
<evidence type="ECO:0000256" key="1">
    <source>
        <dbReference type="SAM" id="SignalP"/>
    </source>
</evidence>
<dbReference type="SUPFAM" id="SSF55347">
    <property type="entry name" value="Glyceraldehyde-3-phosphate dehydrogenase-like, C-terminal domain"/>
    <property type="match status" value="1"/>
</dbReference>
<dbReference type="Gene3D" id="3.30.360.10">
    <property type="entry name" value="Dihydrodipicolinate Reductase, domain 2"/>
    <property type="match status" value="1"/>
</dbReference>
<reference evidence="4" key="1">
    <citation type="journal article" date="2020" name="mSystems">
        <title>Genome- and Community-Level Interaction Insights into Carbon Utilization and Element Cycling Functions of Hydrothermarchaeota in Hydrothermal Sediment.</title>
        <authorList>
            <person name="Zhou Z."/>
            <person name="Liu Y."/>
            <person name="Xu W."/>
            <person name="Pan J."/>
            <person name="Luo Z.H."/>
            <person name="Li M."/>
        </authorList>
    </citation>
    <scope>NUCLEOTIDE SEQUENCE [LARGE SCALE GENOMIC DNA]</scope>
    <source>
        <strain evidence="4">HyVt-345</strain>
    </source>
</reference>
<evidence type="ECO:0000313" key="4">
    <source>
        <dbReference type="EMBL" id="HEA21604.1"/>
    </source>
</evidence>
<proteinExistence type="predicted"/>
<evidence type="ECO:0000259" key="3">
    <source>
        <dbReference type="Pfam" id="PF19051"/>
    </source>
</evidence>
<dbReference type="PROSITE" id="PS51318">
    <property type="entry name" value="TAT"/>
    <property type="match status" value="1"/>
</dbReference>
<name>A0A831VVP2_9FLAO</name>
<dbReference type="AlphaFoldDB" id="A0A831VVP2"/>
<dbReference type="InterPro" id="IPR050463">
    <property type="entry name" value="Gfo/Idh/MocA_oxidrdct_glycsds"/>
</dbReference>
<dbReference type="SUPFAM" id="SSF51735">
    <property type="entry name" value="NAD(P)-binding Rossmann-fold domains"/>
    <property type="match status" value="1"/>
</dbReference>
<dbReference type="PANTHER" id="PTHR43818">
    <property type="entry name" value="BCDNA.GH03377"/>
    <property type="match status" value="1"/>
</dbReference>
<dbReference type="InterPro" id="IPR006311">
    <property type="entry name" value="TAT_signal"/>
</dbReference>
<dbReference type="InterPro" id="IPR000683">
    <property type="entry name" value="Gfo/Idh/MocA-like_OxRdtase_N"/>
</dbReference>